<protein>
    <submittedName>
        <fullName evidence="1">Uncharacterized protein</fullName>
    </submittedName>
</protein>
<comment type="caution">
    <text evidence="1">The sequence shown here is derived from an EMBL/GenBank/DDBJ whole genome shotgun (WGS) entry which is preliminary data.</text>
</comment>
<dbReference type="Proteomes" id="UP000186549">
    <property type="component" value="Unassembled WGS sequence"/>
</dbReference>
<dbReference type="EMBL" id="MNQU01000333">
    <property type="protein sequence ID" value="OKZ28758.1"/>
    <property type="molecule type" value="Genomic_DNA"/>
</dbReference>
<evidence type="ECO:0000313" key="1">
    <source>
        <dbReference type="EMBL" id="OKZ28758.1"/>
    </source>
</evidence>
<name>A0A1Q6HQ37_BACUN</name>
<accession>A0A1Q6HQ37</accession>
<dbReference type="AlphaFoldDB" id="A0A1Q6HQ37"/>
<evidence type="ECO:0000313" key="2">
    <source>
        <dbReference type="Proteomes" id="UP000186549"/>
    </source>
</evidence>
<reference evidence="1 2" key="1">
    <citation type="journal article" date="2016" name="Nat. Biotechnol.">
        <title>Measurement of bacterial replication rates in microbial communities.</title>
        <authorList>
            <person name="Brown C.T."/>
            <person name="Olm M.R."/>
            <person name="Thomas B.C."/>
            <person name="Banfield J.F."/>
        </authorList>
    </citation>
    <scope>NUCLEOTIDE SEQUENCE [LARGE SCALE GENOMIC DNA]</scope>
    <source>
        <strain evidence="1">45_41</strain>
    </source>
</reference>
<organism evidence="1 2">
    <name type="scientific">Bacteroides uniformis</name>
    <dbReference type="NCBI Taxonomy" id="820"/>
    <lineage>
        <taxon>Bacteria</taxon>
        <taxon>Pseudomonadati</taxon>
        <taxon>Bacteroidota</taxon>
        <taxon>Bacteroidia</taxon>
        <taxon>Bacteroidales</taxon>
        <taxon>Bacteroidaceae</taxon>
        <taxon>Bacteroides</taxon>
    </lineage>
</organism>
<gene>
    <name evidence="1" type="ORF">BHV79_17950</name>
</gene>
<sequence>MENISPTDNIQFTFSDEIDLQYLQPIHIVTLACLLASYISPSRKVTLSAAKNVEKFLREDLHLEQYFSDAPHIGASQLSIFNLWKVDNEQTFGYSHSLSAYLKRSYFKGKDLSAFTNALNELYANVADHADANGIAYSYIHFDEKIGKIKIAFCDFGIGIPTCLKRAGITPAEGCGYVQWATKPGVSAKSSQHNAGKGLDDVISSLPGKYDRLKILSEEELFIVGEKVAPDGTCSRIEKTLYQPLCFKGTLIHFEYDISELENEEIIGESDLLNDFDW</sequence>
<proteinExistence type="predicted"/>